<dbReference type="EMBL" id="JAAAXW010000198">
    <property type="protein sequence ID" value="KAF9540506.1"/>
    <property type="molecule type" value="Genomic_DNA"/>
</dbReference>
<dbReference type="AlphaFoldDB" id="A0A9P6K0J3"/>
<dbReference type="Gene3D" id="1.20.58.120">
    <property type="entry name" value="BAG domain"/>
    <property type="match status" value="1"/>
</dbReference>
<dbReference type="InterPro" id="IPR029071">
    <property type="entry name" value="Ubiquitin-like_domsf"/>
</dbReference>
<dbReference type="SUPFAM" id="SSF54236">
    <property type="entry name" value="Ubiquitin-like"/>
    <property type="match status" value="1"/>
</dbReference>
<proteinExistence type="predicted"/>
<dbReference type="InterPro" id="IPR036533">
    <property type="entry name" value="BAG_dom_sf"/>
</dbReference>
<evidence type="ECO:0000313" key="3">
    <source>
        <dbReference type="EMBL" id="KAF9540506.1"/>
    </source>
</evidence>
<keyword evidence="4" id="KW-1185">Reference proteome</keyword>
<accession>A0A9P6K0J3</accession>
<comment type="caution">
    <text evidence="3">The sequence shown here is derived from an EMBL/GenBank/DDBJ whole genome shotgun (WGS) entry which is preliminary data.</text>
</comment>
<dbReference type="GO" id="GO:0051087">
    <property type="term" value="F:protein-folding chaperone binding"/>
    <property type="evidence" value="ECO:0007669"/>
    <property type="project" value="InterPro"/>
</dbReference>
<organism evidence="3 4">
    <name type="scientific">Mortierella hygrophila</name>
    <dbReference type="NCBI Taxonomy" id="979708"/>
    <lineage>
        <taxon>Eukaryota</taxon>
        <taxon>Fungi</taxon>
        <taxon>Fungi incertae sedis</taxon>
        <taxon>Mucoromycota</taxon>
        <taxon>Mortierellomycotina</taxon>
        <taxon>Mortierellomycetes</taxon>
        <taxon>Mortierellales</taxon>
        <taxon>Mortierellaceae</taxon>
        <taxon>Mortierella</taxon>
    </lineage>
</organism>
<feature type="domain" description="BAG" evidence="2">
    <location>
        <begin position="152"/>
        <end position="206"/>
    </location>
</feature>
<reference evidence="3" key="1">
    <citation type="journal article" date="2020" name="Fungal Divers.">
        <title>Resolving the Mortierellaceae phylogeny through synthesis of multi-gene phylogenetics and phylogenomics.</title>
        <authorList>
            <person name="Vandepol N."/>
            <person name="Liber J."/>
            <person name="Desiro A."/>
            <person name="Na H."/>
            <person name="Kennedy M."/>
            <person name="Barry K."/>
            <person name="Grigoriev I.V."/>
            <person name="Miller A.N."/>
            <person name="O'Donnell K."/>
            <person name="Stajich J.E."/>
            <person name="Bonito G."/>
        </authorList>
    </citation>
    <scope>NUCLEOTIDE SEQUENCE</scope>
    <source>
        <strain evidence="3">NRRL 2591</strain>
    </source>
</reference>
<dbReference type="Pfam" id="PF02179">
    <property type="entry name" value="BAG"/>
    <property type="match status" value="1"/>
</dbReference>
<feature type="region of interest" description="Disordered" evidence="1">
    <location>
        <begin position="128"/>
        <end position="153"/>
    </location>
</feature>
<gene>
    <name evidence="3" type="ORF">EC957_004032</name>
</gene>
<evidence type="ECO:0000313" key="4">
    <source>
        <dbReference type="Proteomes" id="UP000723463"/>
    </source>
</evidence>
<evidence type="ECO:0000256" key="1">
    <source>
        <dbReference type="SAM" id="MobiDB-lite"/>
    </source>
</evidence>
<dbReference type="Gene3D" id="3.10.20.90">
    <property type="entry name" value="Phosphatidylinositol 3-kinase Catalytic Subunit, Chain A, domain 1"/>
    <property type="match status" value="1"/>
</dbReference>
<dbReference type="InterPro" id="IPR003103">
    <property type="entry name" value="BAG_domain"/>
</dbReference>
<dbReference type="PROSITE" id="PS51035">
    <property type="entry name" value="BAG"/>
    <property type="match status" value="1"/>
</dbReference>
<feature type="compositionally biased region" description="Pro residues" evidence="1">
    <location>
        <begin position="135"/>
        <end position="150"/>
    </location>
</feature>
<dbReference type="Proteomes" id="UP000723463">
    <property type="component" value="Unassembled WGS sequence"/>
</dbReference>
<dbReference type="SUPFAM" id="SSF63491">
    <property type="entry name" value="BAG domain"/>
    <property type="match status" value="1"/>
</dbReference>
<name>A0A9P6K0J3_9FUNG</name>
<evidence type="ECO:0000259" key="2">
    <source>
        <dbReference type="PROSITE" id="PS51035"/>
    </source>
</evidence>
<sequence length="224" mass="25091">MTQINIKWGREKKSFTFNDRSLPDIRLGELRKSCHDWSKVPLGGLTLIYGGATMKDDNAPLSCFGIKPNGQITMMGTRPTKADISTLTTHGDPEEYALIVKIQQSLGKTLDLVAEHFPRYESAVQSYISSATSSPCPPPRGQEAPPPPPTRKQLQDAHMLLSETLMKSLLVFDGVVCKQDFEVARATRREAVKETQKFLDSVDDMNAQVKECDRQLKLQQQQQQ</sequence>
<protein>
    <recommendedName>
        <fullName evidence="2">BAG domain-containing protein</fullName>
    </recommendedName>
</protein>